<dbReference type="VEuPathDB" id="AmoebaDB:DICPUDRAFT_74143"/>
<dbReference type="RefSeq" id="XP_003283215.1">
    <property type="nucleotide sequence ID" value="XM_003283167.1"/>
</dbReference>
<dbReference type="AlphaFoldDB" id="F0Z6W9"/>
<dbReference type="OrthoDB" id="19054at2759"/>
<reference evidence="2" key="1">
    <citation type="journal article" date="2011" name="Genome Biol.">
        <title>Comparative genomics of the social amoebae Dictyostelium discoideum and Dictyostelium purpureum.</title>
        <authorList>
            <consortium name="US DOE Joint Genome Institute (JGI-PGF)"/>
            <person name="Sucgang R."/>
            <person name="Kuo A."/>
            <person name="Tian X."/>
            <person name="Salerno W."/>
            <person name="Parikh A."/>
            <person name="Feasley C.L."/>
            <person name="Dalin E."/>
            <person name="Tu H."/>
            <person name="Huang E."/>
            <person name="Barry K."/>
            <person name="Lindquist E."/>
            <person name="Shapiro H."/>
            <person name="Bruce D."/>
            <person name="Schmutz J."/>
            <person name="Salamov A."/>
            <person name="Fey P."/>
            <person name="Gaudet P."/>
            <person name="Anjard C."/>
            <person name="Babu M.M."/>
            <person name="Basu S."/>
            <person name="Bushmanova Y."/>
            <person name="van der Wel H."/>
            <person name="Katoh-Kurasawa M."/>
            <person name="Dinh C."/>
            <person name="Coutinho P.M."/>
            <person name="Saito T."/>
            <person name="Elias M."/>
            <person name="Schaap P."/>
            <person name="Kay R.R."/>
            <person name="Henrissat B."/>
            <person name="Eichinger L."/>
            <person name="Rivero F."/>
            <person name="Putnam N.H."/>
            <person name="West C.M."/>
            <person name="Loomis W.F."/>
            <person name="Chisholm R.L."/>
            <person name="Shaulsky G."/>
            <person name="Strassmann J.E."/>
            <person name="Queller D.C."/>
            <person name="Kuspa A."/>
            <person name="Grigoriev I.V."/>
        </authorList>
    </citation>
    <scope>NUCLEOTIDE SEQUENCE [LARGE SCALE GENOMIC DNA]</scope>
    <source>
        <strain evidence="2">QSDP1</strain>
    </source>
</reference>
<protein>
    <submittedName>
        <fullName evidence="1">Uncharacterized protein</fullName>
    </submittedName>
</protein>
<dbReference type="EMBL" id="GL870944">
    <property type="protein sequence ID" value="EGC40279.1"/>
    <property type="molecule type" value="Genomic_DNA"/>
</dbReference>
<organism evidence="1 2">
    <name type="scientific">Dictyostelium purpureum</name>
    <name type="common">Slime mold</name>
    <dbReference type="NCBI Taxonomy" id="5786"/>
    <lineage>
        <taxon>Eukaryota</taxon>
        <taxon>Amoebozoa</taxon>
        <taxon>Evosea</taxon>
        <taxon>Eumycetozoa</taxon>
        <taxon>Dictyostelia</taxon>
        <taxon>Dictyosteliales</taxon>
        <taxon>Dictyosteliaceae</taxon>
        <taxon>Dictyostelium</taxon>
    </lineage>
</organism>
<dbReference type="InParanoid" id="F0Z6W9"/>
<dbReference type="GeneID" id="10503598"/>
<name>F0Z6W9_DICPU</name>
<dbReference type="Proteomes" id="UP000001064">
    <property type="component" value="Unassembled WGS sequence"/>
</dbReference>
<sequence>MVVQLKPVNREHVAVPYQGIGAQLAASRNVYASKSVESIAFNPRAPVNREYVAVPYQGIGVQLADIPLPTRKSISISDLLRISSRKDPIKIISITRKLDLALFNVGQLKLEYYHLLNALKYIDQEPPTLRESTKPKQFRILANVANHQKILYYNIEMLEMREEMLCLFIQNKKHLVIVQKH</sequence>
<gene>
    <name evidence="1" type="ORF">DICPUDRAFT_74143</name>
</gene>
<dbReference type="KEGG" id="dpp:DICPUDRAFT_74143"/>
<proteinExistence type="predicted"/>
<evidence type="ECO:0000313" key="2">
    <source>
        <dbReference type="Proteomes" id="UP000001064"/>
    </source>
</evidence>
<keyword evidence="2" id="KW-1185">Reference proteome</keyword>
<accession>F0Z6W9</accession>
<evidence type="ECO:0000313" key="1">
    <source>
        <dbReference type="EMBL" id="EGC40279.1"/>
    </source>
</evidence>